<dbReference type="InterPro" id="IPR050312">
    <property type="entry name" value="IolE/XylAMocC-like"/>
</dbReference>
<dbReference type="Gene3D" id="3.20.20.150">
    <property type="entry name" value="Divalent-metal-dependent TIM barrel enzymes"/>
    <property type="match status" value="1"/>
</dbReference>
<dbReference type="InterPro" id="IPR013022">
    <property type="entry name" value="Xyl_isomerase-like_TIM-brl"/>
</dbReference>
<keyword evidence="3" id="KW-1185">Reference proteome</keyword>
<feature type="domain" description="Xylose isomerase-like TIM barrel" evidence="1">
    <location>
        <begin position="20"/>
        <end position="273"/>
    </location>
</feature>
<evidence type="ECO:0000259" key="1">
    <source>
        <dbReference type="Pfam" id="PF01261"/>
    </source>
</evidence>
<evidence type="ECO:0000313" key="3">
    <source>
        <dbReference type="Proteomes" id="UP001597227"/>
    </source>
</evidence>
<dbReference type="InterPro" id="IPR036237">
    <property type="entry name" value="Xyl_isomerase-like_sf"/>
</dbReference>
<reference evidence="3" key="1">
    <citation type="journal article" date="2019" name="Int. J. Syst. Evol. Microbiol.">
        <title>The Global Catalogue of Microorganisms (GCM) 10K type strain sequencing project: providing services to taxonomists for standard genome sequencing and annotation.</title>
        <authorList>
            <consortium name="The Broad Institute Genomics Platform"/>
            <consortium name="The Broad Institute Genome Sequencing Center for Infectious Disease"/>
            <person name="Wu L."/>
            <person name="Ma J."/>
        </authorList>
    </citation>
    <scope>NUCLEOTIDE SEQUENCE [LARGE SCALE GENOMIC DNA]</scope>
    <source>
        <strain evidence="3">CCUG 15531</strain>
    </source>
</reference>
<sequence>MNLGIRAHDVKASSLDELVQSVKDKGLSSVQLALAKSFPELNTSLGSLSPGFAKNIGNAFHQMNIEIAVLGCYINMIHPDQQERQKALDRFKEHIRYARDFGCSVVGTETGNVHAKMGFTVDNFREKPFLDVVESVKELVNEAEKFGVIVGIEAGVNHPVYNPMLLKRLLDEVDSNNLQIIFDPVNLLTVENYIYQDEIFKEAIELFGDRIIIIHCKDFVIEDGKLKFAPPGKGLLNYDLVMELIKHKKPYIQFLLESTTEPFIDDSIAFLQEKYENA</sequence>
<dbReference type="Pfam" id="PF01261">
    <property type="entry name" value="AP_endonuc_2"/>
    <property type="match status" value="1"/>
</dbReference>
<gene>
    <name evidence="2" type="ORF">ACFSFW_14095</name>
</gene>
<dbReference type="Proteomes" id="UP001597227">
    <property type="component" value="Unassembled WGS sequence"/>
</dbReference>
<organism evidence="2 3">
    <name type="scientific">Fredinandcohnia salidurans</name>
    <dbReference type="NCBI Taxonomy" id="2595041"/>
    <lineage>
        <taxon>Bacteria</taxon>
        <taxon>Bacillati</taxon>
        <taxon>Bacillota</taxon>
        <taxon>Bacilli</taxon>
        <taxon>Bacillales</taxon>
        <taxon>Bacillaceae</taxon>
        <taxon>Fredinandcohnia</taxon>
    </lineage>
</organism>
<dbReference type="GO" id="GO:0016853">
    <property type="term" value="F:isomerase activity"/>
    <property type="evidence" value="ECO:0007669"/>
    <property type="project" value="UniProtKB-KW"/>
</dbReference>
<protein>
    <submittedName>
        <fullName evidence="2">Sugar phosphate isomerase/epimerase family protein</fullName>
    </submittedName>
</protein>
<dbReference type="EMBL" id="JBHUEK010000022">
    <property type="protein sequence ID" value="MFD1779793.1"/>
    <property type="molecule type" value="Genomic_DNA"/>
</dbReference>
<evidence type="ECO:0000313" key="2">
    <source>
        <dbReference type="EMBL" id="MFD1779793.1"/>
    </source>
</evidence>
<dbReference type="SUPFAM" id="SSF51658">
    <property type="entry name" value="Xylose isomerase-like"/>
    <property type="match status" value="1"/>
</dbReference>
<keyword evidence="2" id="KW-0413">Isomerase</keyword>
<dbReference type="PANTHER" id="PTHR12110">
    <property type="entry name" value="HYDROXYPYRUVATE ISOMERASE"/>
    <property type="match status" value="1"/>
</dbReference>
<name>A0ABW4MPC2_9BACI</name>
<comment type="caution">
    <text evidence="2">The sequence shown here is derived from an EMBL/GenBank/DDBJ whole genome shotgun (WGS) entry which is preliminary data.</text>
</comment>
<dbReference type="RefSeq" id="WP_388039227.1">
    <property type="nucleotide sequence ID" value="NZ_JBHUEK010000022.1"/>
</dbReference>
<accession>A0ABW4MPC2</accession>
<proteinExistence type="predicted"/>